<comment type="caution">
    <text evidence="1">The sequence shown here is derived from an EMBL/GenBank/DDBJ whole genome shotgun (WGS) entry which is preliminary data.</text>
</comment>
<reference evidence="1 2" key="1">
    <citation type="journal article" date="2019" name="Nat. Med.">
        <title>A library of human gut bacterial isolates paired with longitudinal multiomics data enables mechanistic microbiome research.</title>
        <authorList>
            <person name="Poyet M."/>
            <person name="Groussin M."/>
            <person name="Gibbons S.M."/>
            <person name="Avila-Pacheco J."/>
            <person name="Jiang X."/>
            <person name="Kearney S.M."/>
            <person name="Perrotta A.R."/>
            <person name="Berdy B."/>
            <person name="Zhao S."/>
            <person name="Lieberman T.D."/>
            <person name="Swanson P.K."/>
            <person name="Smith M."/>
            <person name="Roesemann S."/>
            <person name="Alexander J.E."/>
            <person name="Rich S.A."/>
            <person name="Livny J."/>
            <person name="Vlamakis H."/>
            <person name="Clish C."/>
            <person name="Bullock K."/>
            <person name="Deik A."/>
            <person name="Scott J."/>
            <person name="Pierce K.A."/>
            <person name="Xavier R.J."/>
            <person name="Alm E.J."/>
        </authorList>
    </citation>
    <scope>NUCLEOTIDE SEQUENCE [LARGE SCALE GENOMIC DNA]</scope>
    <source>
        <strain evidence="1 2">BIOML-A2</strain>
    </source>
</reference>
<organism evidence="1 2">
    <name type="scientific">Flavonifractor plautii</name>
    <name type="common">Fusobacterium plautii</name>
    <dbReference type="NCBI Taxonomy" id="292800"/>
    <lineage>
        <taxon>Bacteria</taxon>
        <taxon>Bacillati</taxon>
        <taxon>Bacillota</taxon>
        <taxon>Clostridia</taxon>
        <taxon>Eubacteriales</taxon>
        <taxon>Oscillospiraceae</taxon>
        <taxon>Flavonifractor</taxon>
    </lineage>
</organism>
<dbReference type="AlphaFoldDB" id="A0A6I2R4C5"/>
<dbReference type="Proteomes" id="UP000434475">
    <property type="component" value="Unassembled WGS sequence"/>
</dbReference>
<sequence>MTVNELKRAFLDERPVAFGGITYQKITAVIYRKTPDGKGLHVQGELLDRNGHAVAIAAADRINFVEATP</sequence>
<name>A0A6I2R4C5_FLAPL</name>
<dbReference type="EMBL" id="WKPR01000020">
    <property type="protein sequence ID" value="MSB21135.1"/>
    <property type="molecule type" value="Genomic_DNA"/>
</dbReference>
<evidence type="ECO:0000313" key="1">
    <source>
        <dbReference type="EMBL" id="MSB21135.1"/>
    </source>
</evidence>
<dbReference type="RefSeq" id="WP_204987799.1">
    <property type="nucleotide sequence ID" value="NZ_WKPR01000020.1"/>
</dbReference>
<gene>
    <name evidence="1" type="ORF">GKE97_16645</name>
</gene>
<proteinExistence type="predicted"/>
<protein>
    <submittedName>
        <fullName evidence="1">Uncharacterized protein</fullName>
    </submittedName>
</protein>
<accession>A0A6I2R4C5</accession>
<evidence type="ECO:0000313" key="2">
    <source>
        <dbReference type="Proteomes" id="UP000434475"/>
    </source>
</evidence>